<feature type="binding site" evidence="5">
    <location>
        <position position="148"/>
    </location>
    <ligand>
        <name>substrate</name>
    </ligand>
</feature>
<feature type="active site" description="Proton donor/acceptor" evidence="4">
    <location>
        <position position="79"/>
    </location>
</feature>
<feature type="binding site" evidence="5">
    <location>
        <position position="143"/>
    </location>
    <ligand>
        <name>(3S)-3-hydroxy-3-methylglutaryl-CoA</name>
        <dbReference type="ChEBI" id="CHEBI:43074"/>
    </ligand>
</feature>
<protein>
    <recommendedName>
        <fullName evidence="3">Hydroxymethylglutaryl-CoA synthase</fullName>
        <ecNumber evidence="3">2.3.3.10</ecNumber>
    </recommendedName>
</protein>
<evidence type="ECO:0000256" key="2">
    <source>
        <dbReference type="ARBA" id="ARBA00022679"/>
    </source>
</evidence>
<evidence type="ECO:0000256" key="4">
    <source>
        <dbReference type="PIRSR" id="PIRSR611554-1"/>
    </source>
</evidence>
<accession>A0A376H3K3</accession>
<dbReference type="Proteomes" id="UP000254807">
    <property type="component" value="Unassembled WGS sequence"/>
</dbReference>
<comment type="similarity">
    <text evidence="1">Belongs to the thiolase-like superfamily. HMG-CoA synthase family.</text>
</comment>
<dbReference type="SUPFAM" id="SSF53901">
    <property type="entry name" value="Thiolase-like"/>
    <property type="match status" value="2"/>
</dbReference>
<dbReference type="PANTHER" id="PTHR43323:SF2">
    <property type="entry name" value="HYDROXYMETHYLGLUTARYL-COA SYNTHASE"/>
    <property type="match status" value="1"/>
</dbReference>
<feature type="binding site" evidence="5">
    <location>
        <position position="29"/>
    </location>
    <ligand>
        <name>(3S)-3-hydroxy-3-methylglutaryl-CoA</name>
        <dbReference type="ChEBI" id="CHEBI:43074"/>
    </ligand>
</feature>
<dbReference type="InterPro" id="IPR016039">
    <property type="entry name" value="Thiolase-like"/>
</dbReference>
<evidence type="ECO:0000256" key="5">
    <source>
        <dbReference type="PIRSR" id="PIRSR611554-2"/>
    </source>
</evidence>
<gene>
    <name evidence="6" type="primary">pksG</name>
    <name evidence="6" type="ORF">NCTC12360_01399</name>
</gene>
<dbReference type="CDD" id="cd00827">
    <property type="entry name" value="init_cond_enzymes"/>
    <property type="match status" value="1"/>
</dbReference>
<keyword evidence="6" id="KW-0012">Acyltransferase</keyword>
<feature type="binding site" evidence="5">
    <location>
        <position position="275"/>
    </location>
    <ligand>
        <name>(3S)-3-hydroxy-3-methylglutaryl-CoA</name>
        <dbReference type="ChEBI" id="CHEBI:43074"/>
    </ligand>
</feature>
<dbReference type="PANTHER" id="PTHR43323">
    <property type="entry name" value="3-HYDROXY-3-METHYLGLUTARYL COENZYME A SYNTHASE"/>
    <property type="match status" value="1"/>
</dbReference>
<dbReference type="InterPro" id="IPR013746">
    <property type="entry name" value="HMG_CoA_synt_C_dom"/>
</dbReference>
<organism evidence="6 7">
    <name type="scientific">Enterococcus gallinarum</name>
    <dbReference type="NCBI Taxonomy" id="1353"/>
    <lineage>
        <taxon>Bacteria</taxon>
        <taxon>Bacillati</taxon>
        <taxon>Bacillota</taxon>
        <taxon>Bacilli</taxon>
        <taxon>Lactobacillales</taxon>
        <taxon>Enterococcaceae</taxon>
        <taxon>Enterococcus</taxon>
    </lineage>
</organism>
<evidence type="ECO:0000256" key="3">
    <source>
        <dbReference type="NCBIfam" id="TIGR01835"/>
    </source>
</evidence>
<dbReference type="Pfam" id="PF08540">
    <property type="entry name" value="HMG_CoA_synt_C"/>
    <property type="match status" value="1"/>
</dbReference>
<sequence>MNVGIDKINFFVPPYYIDMVDLAHAREVDPNKFTIGIGQDQMAVSKKTQDIVTFAASAAKEILEPEDLQAIDMVIVGTESGIDESKASAVVLHRLLGVQPFARSFEIKEACYGATAGIQFAKTHIQANPESKVLVIASDIARYGLRSGGEPTQGAGAVAMLLTANPRILTFENDNLMLTQDIYDFWRPLGHAYPMVDGHLSNQVYIDSFKKVWQAHCERNQTSISDYAAISFHIPYTKMGKKALLAVFADEVETEQERVMARYEESIVYSRRIGNLYTGSLYLGLISLLENSSHLSAGDRIGLFSYGSGAVSEFFSGRLVAGYQNQLNKEAHTQLLDQRQKLSIEEYEAIFTDSLEIDQDAAFSDDLPYSIREIKNTIRYYKES</sequence>
<reference evidence="6 7" key="1">
    <citation type="submission" date="2018-06" db="EMBL/GenBank/DDBJ databases">
        <authorList>
            <consortium name="Pathogen Informatics"/>
            <person name="Doyle S."/>
        </authorList>
    </citation>
    <scope>NUCLEOTIDE SEQUENCE [LARGE SCALE GENOMIC DNA]</scope>
    <source>
        <strain evidence="6 7">NCTC12360</strain>
    </source>
</reference>
<dbReference type="InterPro" id="IPR013528">
    <property type="entry name" value="HMG_CoA_synth_N"/>
</dbReference>
<dbReference type="NCBIfam" id="TIGR01835">
    <property type="entry name" value="HMG-CoA-S_prok"/>
    <property type="match status" value="1"/>
</dbReference>
<dbReference type="OrthoDB" id="9769523at2"/>
<evidence type="ECO:0000313" key="7">
    <source>
        <dbReference type="Proteomes" id="UP000254807"/>
    </source>
</evidence>
<evidence type="ECO:0000256" key="1">
    <source>
        <dbReference type="ARBA" id="ARBA00007061"/>
    </source>
</evidence>
<dbReference type="Pfam" id="PF01154">
    <property type="entry name" value="HMG_CoA_synt_N"/>
    <property type="match status" value="1"/>
</dbReference>
<dbReference type="EMBL" id="UFYW01000001">
    <property type="protein sequence ID" value="STD82958.1"/>
    <property type="molecule type" value="Genomic_DNA"/>
</dbReference>
<feature type="binding site" evidence="5">
    <location>
        <position position="242"/>
    </location>
    <ligand>
        <name>(3S)-3-hydroxy-3-methylglutaryl-CoA</name>
        <dbReference type="ChEBI" id="CHEBI:43074"/>
    </ligand>
</feature>
<dbReference type="AlphaFoldDB" id="A0A376H3K3"/>
<dbReference type="Gene3D" id="3.40.47.10">
    <property type="match status" value="2"/>
</dbReference>
<dbReference type="InterPro" id="IPR011554">
    <property type="entry name" value="HMG_CoA_synthase_prok"/>
</dbReference>
<evidence type="ECO:0000313" key="6">
    <source>
        <dbReference type="EMBL" id="STD82958.1"/>
    </source>
</evidence>
<dbReference type="GO" id="GO:0006084">
    <property type="term" value="P:acetyl-CoA metabolic process"/>
    <property type="evidence" value="ECO:0007669"/>
    <property type="project" value="InterPro"/>
</dbReference>
<name>A0A376H3K3_ENTGA</name>
<keyword evidence="7" id="KW-1185">Reference proteome</keyword>
<dbReference type="EC" id="2.3.3.10" evidence="3"/>
<keyword evidence="2 6" id="KW-0808">Transferase</keyword>
<dbReference type="GO" id="GO:0004421">
    <property type="term" value="F:hydroxymethylglutaryl-CoA synthase activity"/>
    <property type="evidence" value="ECO:0007669"/>
    <property type="project" value="UniProtKB-UniRule"/>
</dbReference>
<feature type="active site" description="Proton donor/acceptor" evidence="4">
    <location>
        <position position="233"/>
    </location>
</feature>
<proteinExistence type="inferred from homology"/>
<feature type="active site" description="Acyl-thioester intermediate" evidence="4">
    <location>
        <position position="111"/>
    </location>
</feature>
<dbReference type="RefSeq" id="WP_060814817.1">
    <property type="nucleotide sequence ID" value="NZ_JAJGOJ010000004.1"/>
</dbReference>